<dbReference type="STRING" id="1051891.A0A0C3QK13"/>
<dbReference type="EMBL" id="KN822952">
    <property type="protein sequence ID" value="KIO32745.1"/>
    <property type="molecule type" value="Genomic_DNA"/>
</dbReference>
<sequence>MVLLFHGDLATLEQLQSIMFSRGIEDEEWNRFQSIVFIPGLFHTKMAAADALWRIYIKPESPGSPSVAHDAGILRPKEIGKIKTTPTFRQLHDTITYSSVARVLDCWRIVIQREKPECQDLAKFAESEPGWEFIVELSIVIAKEFVAGHDFARKTQGMPADERDYVRENAMLWLRHALLYTELSHAMNHGDIGRVEEALKSFVFLFDGCGKHKYSVQLSRFLISLNKVYPPCLARAIRMNWLLNPSGKPDGFRAVDWQVELNNFYTKVVHGGAASNHTIGLIRKRSILIDLYRSCHVVIERNFSLPFNSTRHAPPDMTKTLVNLCQDLQSSSIHNSMSGRGKEKETYKIEDAELKGMNSLLGKRKVLFPLRHQAGLLEIEEAETGEENIPLEEVGPQGIEDLGIEG</sequence>
<proteinExistence type="predicted"/>
<dbReference type="HOGENOM" id="CLU_009487_6_1_1"/>
<dbReference type="Proteomes" id="UP000054248">
    <property type="component" value="Unassembled WGS sequence"/>
</dbReference>
<feature type="domain" description="DUF6589" evidence="1">
    <location>
        <begin position="2"/>
        <end position="312"/>
    </location>
</feature>
<keyword evidence="3" id="KW-1185">Reference proteome</keyword>
<dbReference type="OrthoDB" id="4743193at2759"/>
<accession>A0A0C3QK13</accession>
<dbReference type="InterPro" id="IPR046496">
    <property type="entry name" value="DUF6589"/>
</dbReference>
<reference evidence="2 3" key="1">
    <citation type="submission" date="2014-04" db="EMBL/GenBank/DDBJ databases">
        <authorList>
            <consortium name="DOE Joint Genome Institute"/>
            <person name="Kuo A."/>
            <person name="Girlanda M."/>
            <person name="Perotto S."/>
            <person name="Kohler A."/>
            <person name="Nagy L.G."/>
            <person name="Floudas D."/>
            <person name="Copeland A."/>
            <person name="Barry K.W."/>
            <person name="Cichocki N."/>
            <person name="Veneault-Fourrey C."/>
            <person name="LaButti K."/>
            <person name="Lindquist E.A."/>
            <person name="Lipzen A."/>
            <person name="Lundell T."/>
            <person name="Morin E."/>
            <person name="Murat C."/>
            <person name="Sun H."/>
            <person name="Tunlid A."/>
            <person name="Henrissat B."/>
            <person name="Grigoriev I.V."/>
            <person name="Hibbett D.S."/>
            <person name="Martin F."/>
            <person name="Nordberg H.P."/>
            <person name="Cantor M.N."/>
            <person name="Hua S.X."/>
        </authorList>
    </citation>
    <scope>NUCLEOTIDE SEQUENCE [LARGE SCALE GENOMIC DNA]</scope>
    <source>
        <strain evidence="2 3">MUT 4182</strain>
    </source>
</reference>
<evidence type="ECO:0000313" key="3">
    <source>
        <dbReference type="Proteomes" id="UP000054248"/>
    </source>
</evidence>
<organism evidence="2 3">
    <name type="scientific">Tulasnella calospora MUT 4182</name>
    <dbReference type="NCBI Taxonomy" id="1051891"/>
    <lineage>
        <taxon>Eukaryota</taxon>
        <taxon>Fungi</taxon>
        <taxon>Dikarya</taxon>
        <taxon>Basidiomycota</taxon>
        <taxon>Agaricomycotina</taxon>
        <taxon>Agaricomycetes</taxon>
        <taxon>Cantharellales</taxon>
        <taxon>Tulasnellaceae</taxon>
        <taxon>Tulasnella</taxon>
    </lineage>
</organism>
<reference evidence="3" key="2">
    <citation type="submission" date="2015-01" db="EMBL/GenBank/DDBJ databases">
        <title>Evolutionary Origins and Diversification of the Mycorrhizal Mutualists.</title>
        <authorList>
            <consortium name="DOE Joint Genome Institute"/>
            <consortium name="Mycorrhizal Genomics Consortium"/>
            <person name="Kohler A."/>
            <person name="Kuo A."/>
            <person name="Nagy L.G."/>
            <person name="Floudas D."/>
            <person name="Copeland A."/>
            <person name="Barry K.W."/>
            <person name="Cichocki N."/>
            <person name="Veneault-Fourrey C."/>
            <person name="LaButti K."/>
            <person name="Lindquist E.A."/>
            <person name="Lipzen A."/>
            <person name="Lundell T."/>
            <person name="Morin E."/>
            <person name="Murat C."/>
            <person name="Riley R."/>
            <person name="Ohm R."/>
            <person name="Sun H."/>
            <person name="Tunlid A."/>
            <person name="Henrissat B."/>
            <person name="Grigoriev I.V."/>
            <person name="Hibbett D.S."/>
            <person name="Martin F."/>
        </authorList>
    </citation>
    <scope>NUCLEOTIDE SEQUENCE [LARGE SCALE GENOMIC DNA]</scope>
    <source>
        <strain evidence="3">MUT 4182</strain>
    </source>
</reference>
<evidence type="ECO:0000259" key="1">
    <source>
        <dbReference type="Pfam" id="PF20231"/>
    </source>
</evidence>
<gene>
    <name evidence="2" type="ORF">M407DRAFT_66293</name>
</gene>
<name>A0A0C3QK13_9AGAM</name>
<evidence type="ECO:0000313" key="2">
    <source>
        <dbReference type="EMBL" id="KIO32745.1"/>
    </source>
</evidence>
<protein>
    <recommendedName>
        <fullName evidence="1">DUF6589 domain-containing protein</fullName>
    </recommendedName>
</protein>
<dbReference type="AlphaFoldDB" id="A0A0C3QK13"/>
<dbReference type="Pfam" id="PF20231">
    <property type="entry name" value="DUF6589"/>
    <property type="match status" value="1"/>
</dbReference>